<comment type="cofactor">
    <cofactor evidence="1">
        <name>Mg(2+)</name>
        <dbReference type="ChEBI" id="CHEBI:18420"/>
    </cofactor>
</comment>
<dbReference type="PROSITE" id="PS50887">
    <property type="entry name" value="GGDEF"/>
    <property type="match status" value="1"/>
</dbReference>
<evidence type="ECO:0000313" key="6">
    <source>
        <dbReference type="Proteomes" id="UP000251800"/>
    </source>
</evidence>
<dbReference type="CDD" id="cd01949">
    <property type="entry name" value="GGDEF"/>
    <property type="match status" value="1"/>
</dbReference>
<evidence type="ECO:0008006" key="7">
    <source>
        <dbReference type="Google" id="ProtNLM"/>
    </source>
</evidence>
<dbReference type="InterPro" id="IPR013655">
    <property type="entry name" value="PAS_fold_3"/>
</dbReference>
<gene>
    <name evidence="5" type="ORF">DEH80_14915</name>
</gene>
<dbReference type="InterPro" id="IPR035965">
    <property type="entry name" value="PAS-like_dom_sf"/>
</dbReference>
<organism evidence="5 6">
    <name type="scientific">Abyssibacter profundi</name>
    <dbReference type="NCBI Taxonomy" id="2182787"/>
    <lineage>
        <taxon>Bacteria</taxon>
        <taxon>Pseudomonadati</taxon>
        <taxon>Pseudomonadota</taxon>
        <taxon>Gammaproteobacteria</taxon>
        <taxon>Chromatiales</taxon>
        <taxon>Oceanococcaceae</taxon>
        <taxon>Abyssibacter</taxon>
    </lineage>
</organism>
<dbReference type="InterPro" id="IPR029787">
    <property type="entry name" value="Nucleotide_cyclase"/>
</dbReference>
<accession>A0A383XQH9</accession>
<dbReference type="SMART" id="SM00091">
    <property type="entry name" value="PAS"/>
    <property type="match status" value="1"/>
</dbReference>
<evidence type="ECO:0000259" key="4">
    <source>
        <dbReference type="PROSITE" id="PS50887"/>
    </source>
</evidence>
<evidence type="ECO:0000256" key="1">
    <source>
        <dbReference type="ARBA" id="ARBA00001946"/>
    </source>
</evidence>
<evidence type="ECO:0000259" key="3">
    <source>
        <dbReference type="PROSITE" id="PS50113"/>
    </source>
</evidence>
<dbReference type="Gene3D" id="2.10.70.100">
    <property type="match status" value="1"/>
</dbReference>
<dbReference type="CDD" id="cd00130">
    <property type="entry name" value="PAS"/>
    <property type="match status" value="2"/>
</dbReference>
<feature type="domain" description="GGDEF" evidence="4">
    <location>
        <begin position="294"/>
        <end position="426"/>
    </location>
</feature>
<dbReference type="FunFam" id="3.30.70.270:FF:000001">
    <property type="entry name" value="Diguanylate cyclase domain protein"/>
    <property type="match status" value="1"/>
</dbReference>
<dbReference type="SUPFAM" id="SSF55785">
    <property type="entry name" value="PYP-like sensor domain (PAS domain)"/>
    <property type="match status" value="2"/>
</dbReference>
<dbReference type="InterPro" id="IPR000014">
    <property type="entry name" value="PAS"/>
</dbReference>
<dbReference type="Pfam" id="PF08447">
    <property type="entry name" value="PAS_3"/>
    <property type="match status" value="1"/>
</dbReference>
<evidence type="ECO:0000259" key="2">
    <source>
        <dbReference type="PROSITE" id="PS50112"/>
    </source>
</evidence>
<feature type="domain" description="PAS" evidence="2">
    <location>
        <begin position="122"/>
        <end position="193"/>
    </location>
</feature>
<dbReference type="GO" id="GO:0003824">
    <property type="term" value="F:catalytic activity"/>
    <property type="evidence" value="ECO:0007669"/>
    <property type="project" value="UniProtKB-ARBA"/>
</dbReference>
<dbReference type="InterPro" id="IPR000160">
    <property type="entry name" value="GGDEF_dom"/>
</dbReference>
<dbReference type="SMART" id="SM00267">
    <property type="entry name" value="GGDEF"/>
    <property type="match status" value="1"/>
</dbReference>
<dbReference type="InterPro" id="IPR001610">
    <property type="entry name" value="PAC"/>
</dbReference>
<dbReference type="InterPro" id="IPR043128">
    <property type="entry name" value="Rev_trsase/Diguanyl_cyclase"/>
</dbReference>
<dbReference type="PANTHER" id="PTHR44757:SF2">
    <property type="entry name" value="BIOFILM ARCHITECTURE MAINTENANCE PROTEIN MBAA"/>
    <property type="match status" value="1"/>
</dbReference>
<proteinExistence type="predicted"/>
<dbReference type="PANTHER" id="PTHR44757">
    <property type="entry name" value="DIGUANYLATE CYCLASE DGCP"/>
    <property type="match status" value="1"/>
</dbReference>
<dbReference type="NCBIfam" id="TIGR00254">
    <property type="entry name" value="GGDEF"/>
    <property type="match status" value="1"/>
</dbReference>
<reference evidence="5 6" key="1">
    <citation type="submission" date="2018-05" db="EMBL/GenBank/DDBJ databases">
        <title>Abyssibacter profundi OUC007T gen. nov., sp. nov, a marine bacterium isolated from seawater of the Mariana Trench.</title>
        <authorList>
            <person name="Zhou S."/>
        </authorList>
    </citation>
    <scope>NUCLEOTIDE SEQUENCE [LARGE SCALE GENOMIC DNA]</scope>
    <source>
        <strain evidence="5 6">OUC007</strain>
    </source>
</reference>
<comment type="caution">
    <text evidence="5">The sequence shown here is derived from an EMBL/GenBank/DDBJ whole genome shotgun (WGS) entry which is preliminary data.</text>
</comment>
<dbReference type="PROSITE" id="PS50112">
    <property type="entry name" value="PAS"/>
    <property type="match status" value="2"/>
</dbReference>
<protein>
    <recommendedName>
        <fullName evidence="7">Sensor domain-containing diguanylate cyclase</fullName>
    </recommendedName>
</protein>
<dbReference type="PROSITE" id="PS50113">
    <property type="entry name" value="PAC"/>
    <property type="match status" value="2"/>
</dbReference>
<dbReference type="NCBIfam" id="TIGR00229">
    <property type="entry name" value="sensory_box"/>
    <property type="match status" value="2"/>
</dbReference>
<sequence length="442" mass="49801">MLLAAERLAGLGHWRLDLLSDDLFWSDEIFRIHGYEPNEIIPDLEFGINAYHPEDRDKVSAVVERAISEQVGWTFQVRLIHRDGGIRHVRAKGEVETDAAGHVVALFGVFQDCTVEVEERIRLEQLNDIVESTHEGVVVTDAVGVTQWCNEGFAKITGYSREELIGRKPGDLLQGPATSLDAVSELREAIQRGQSFTGELLNYDKAGRAYWVRISMRPITDEGGEVTGFHAIESDITASRQITEDLRCEVKRREALENRLRRLATEDPLSGLLNRRGFFERAEAERERARRQCSPLHAAVLDIDYFKKINDQYGHDVGDQAIRHVSGLMKLCSREYDLTARIGGEEFAFLLQVGSESQAEAFLQRFLAKLRSAPLMVDDVAVDVRCSVGMAVMSPGGSIRDVMTRADRALYEAKRRGRDRLVAEWQKWPSANDSIARTFQAS</sequence>
<dbReference type="EMBL" id="QEQK01000016">
    <property type="protein sequence ID" value="PWN54883.1"/>
    <property type="molecule type" value="Genomic_DNA"/>
</dbReference>
<dbReference type="AlphaFoldDB" id="A0A383XQH9"/>
<keyword evidence="6" id="KW-1185">Reference proteome</keyword>
<name>A0A383XQH9_9GAMM</name>
<evidence type="ECO:0000313" key="5">
    <source>
        <dbReference type="EMBL" id="PWN54883.1"/>
    </source>
</evidence>
<dbReference type="Gene3D" id="3.30.450.20">
    <property type="entry name" value="PAS domain"/>
    <property type="match status" value="2"/>
</dbReference>
<dbReference type="InterPro" id="IPR000700">
    <property type="entry name" value="PAS-assoc_C"/>
</dbReference>
<dbReference type="Gene3D" id="3.30.70.270">
    <property type="match status" value="1"/>
</dbReference>
<dbReference type="Pfam" id="PF00990">
    <property type="entry name" value="GGDEF"/>
    <property type="match status" value="1"/>
</dbReference>
<dbReference type="Proteomes" id="UP000251800">
    <property type="component" value="Unassembled WGS sequence"/>
</dbReference>
<dbReference type="InterPro" id="IPR052155">
    <property type="entry name" value="Biofilm_reg_signaling"/>
</dbReference>
<dbReference type="SUPFAM" id="SSF55073">
    <property type="entry name" value="Nucleotide cyclase"/>
    <property type="match status" value="1"/>
</dbReference>
<feature type="domain" description="PAC" evidence="3">
    <location>
        <begin position="73"/>
        <end position="125"/>
    </location>
</feature>
<feature type="domain" description="PAS" evidence="2">
    <location>
        <begin position="23"/>
        <end position="70"/>
    </location>
</feature>
<dbReference type="Pfam" id="PF13426">
    <property type="entry name" value="PAS_9"/>
    <property type="match status" value="1"/>
</dbReference>
<dbReference type="SMART" id="SM00086">
    <property type="entry name" value="PAC"/>
    <property type="match status" value="2"/>
</dbReference>
<feature type="domain" description="PAC" evidence="3">
    <location>
        <begin position="194"/>
        <end position="248"/>
    </location>
</feature>